<proteinExistence type="predicted"/>
<reference evidence="1" key="1">
    <citation type="submission" date="2024-02" db="EMBL/GenBank/DDBJ databases">
        <authorList>
            <consortium name="ELIXIR-Norway"/>
            <consortium name="Elixir Norway"/>
        </authorList>
    </citation>
    <scope>NUCLEOTIDE SEQUENCE</scope>
</reference>
<organism evidence="1 2">
    <name type="scientific">Sphagnum jensenii</name>
    <dbReference type="NCBI Taxonomy" id="128206"/>
    <lineage>
        <taxon>Eukaryota</taxon>
        <taxon>Viridiplantae</taxon>
        <taxon>Streptophyta</taxon>
        <taxon>Embryophyta</taxon>
        <taxon>Bryophyta</taxon>
        <taxon>Sphagnophytina</taxon>
        <taxon>Sphagnopsida</taxon>
        <taxon>Sphagnales</taxon>
        <taxon>Sphagnaceae</taxon>
        <taxon>Sphagnum</taxon>
    </lineage>
</organism>
<name>A0ABP0VDW5_9BRYO</name>
<dbReference type="EMBL" id="CAXAQS010000667">
    <property type="protein sequence ID" value="CAK9252594.1"/>
    <property type="molecule type" value="Genomic_DNA"/>
</dbReference>
<keyword evidence="2" id="KW-1185">Reference proteome</keyword>
<evidence type="ECO:0000313" key="2">
    <source>
        <dbReference type="Proteomes" id="UP001497444"/>
    </source>
</evidence>
<evidence type="ECO:0000313" key="1">
    <source>
        <dbReference type="EMBL" id="CAK9252594.1"/>
    </source>
</evidence>
<accession>A0ABP0VDW5</accession>
<protein>
    <submittedName>
        <fullName evidence="1">Uncharacterized protein</fullName>
    </submittedName>
</protein>
<comment type="caution">
    <text evidence="1">The sequence shown here is derived from an EMBL/GenBank/DDBJ whole genome shotgun (WGS) entry which is preliminary data.</text>
</comment>
<sequence length="254" mass="28231">MNIATLLTDSEKLLLTFGLALSLIRRSTCTLSKRCSVSKSLDFEIADTLLTFHPQHVISLQLSLEFEVFKSLQGLDVSTESILTCMRNTSNGELVQLSNSLKKKVLKASLSSDTYDNRSYLINTLYILRSVCSKHESDTPILRQFRLTVLQALHSAVIAVCAQPQLLCPLVERVHVYERMGALCESIAVILKDLVVHLTNDSMQQETATERVADREHTLTRLRELVAEGVHCSSAVPLVHAVYGGLVDIFCQSV</sequence>
<dbReference type="Proteomes" id="UP001497444">
    <property type="component" value="Unassembled WGS sequence"/>
</dbReference>
<gene>
    <name evidence="1" type="ORF">CSSPJE1EN1_LOCUS27972</name>
</gene>